<name>C5D0F2_VARPS</name>
<dbReference type="EMBL" id="CP001636">
    <property type="protein sequence ID" value="ACS22496.1"/>
    <property type="molecule type" value="Genomic_DNA"/>
</dbReference>
<feature type="region of interest" description="Disordered" evidence="1">
    <location>
        <begin position="185"/>
        <end position="216"/>
    </location>
</feature>
<gene>
    <name evidence="2" type="ordered locus">Vapar_5921</name>
</gene>
<evidence type="ECO:0000313" key="2">
    <source>
        <dbReference type="EMBL" id="ACS22496.1"/>
    </source>
</evidence>
<dbReference type="AlphaFoldDB" id="C5D0F2"/>
<evidence type="ECO:0000256" key="1">
    <source>
        <dbReference type="SAM" id="MobiDB-lite"/>
    </source>
</evidence>
<feature type="region of interest" description="Disordered" evidence="1">
    <location>
        <begin position="49"/>
        <end position="167"/>
    </location>
</feature>
<dbReference type="HOGENOM" id="CLU_927321_0_0_4"/>
<reference evidence="2" key="1">
    <citation type="submission" date="2009-06" db="EMBL/GenBank/DDBJ databases">
        <title>Complete sequence of chromosome 2 of Variovorax paradoxus S110.</title>
        <authorList>
            <consortium name="US DOE Joint Genome Institute"/>
            <person name="Lucas S."/>
            <person name="Copeland A."/>
            <person name="Lapidus A."/>
            <person name="Glavina del Rio T."/>
            <person name="Tice H."/>
            <person name="Bruce D."/>
            <person name="Goodwin L."/>
            <person name="Pitluck S."/>
            <person name="Chertkov O."/>
            <person name="Brettin T."/>
            <person name="Detter J.C."/>
            <person name="Han C."/>
            <person name="Larimer F."/>
            <person name="Land M."/>
            <person name="Hauser L."/>
            <person name="Kyrpides N."/>
            <person name="Ovchinnikova G."/>
            <person name="Orwin P."/>
            <person name="Leadbetter J.R."/>
            <person name="Spain J.C."/>
            <person name="Han J.I."/>
        </authorList>
    </citation>
    <scope>NUCLEOTIDE SEQUENCE</scope>
    <source>
        <strain evidence="2">S110</strain>
    </source>
</reference>
<feature type="compositionally biased region" description="Polar residues" evidence="1">
    <location>
        <begin position="288"/>
        <end position="300"/>
    </location>
</feature>
<accession>C5D0F2</accession>
<feature type="region of interest" description="Disordered" evidence="1">
    <location>
        <begin position="1"/>
        <end position="23"/>
    </location>
</feature>
<feature type="compositionally biased region" description="Basic and acidic residues" evidence="1">
    <location>
        <begin position="195"/>
        <end position="204"/>
    </location>
</feature>
<organism evidence="2">
    <name type="scientific">Variovorax paradoxus (strain S110)</name>
    <dbReference type="NCBI Taxonomy" id="543728"/>
    <lineage>
        <taxon>Bacteria</taxon>
        <taxon>Pseudomonadati</taxon>
        <taxon>Pseudomonadota</taxon>
        <taxon>Betaproteobacteria</taxon>
        <taxon>Burkholderiales</taxon>
        <taxon>Comamonadaceae</taxon>
        <taxon>Variovorax</taxon>
    </lineage>
</organism>
<feature type="region of interest" description="Disordered" evidence="1">
    <location>
        <begin position="278"/>
        <end position="300"/>
    </location>
</feature>
<sequence>MNSARKGPMSRDRPQAAAECSEDRVRTVAKPAALDSGPCALCVGQEVASNAEATRTGRRHPHATPHRPRAACHRGRCEARASGSVRNRRTPRRAAWPVTAVHARPLGDPRRFPGRPALLRPSRASASRRRRRPRTAREPGTGTGTGTGKMPRPAQRPRPSKAGVVRPSSPLAEIRVDSCLGLRTGYAQGGTDAQQRTERTEKGRDRKKVAGHAGGEALRPGCVLPCAPPTRRRSDASRPGNAVQCDRQARHAAQVGQTTKAHEPRLPETELEIAQIEDDIPSSESISLTSQVASRQARTT</sequence>
<feature type="compositionally biased region" description="Basic residues" evidence="1">
    <location>
        <begin position="56"/>
        <end position="74"/>
    </location>
</feature>
<dbReference type="KEGG" id="vap:Vapar_5921"/>
<protein>
    <submittedName>
        <fullName evidence="2">Uncharacterized protein</fullName>
    </submittedName>
</protein>
<proteinExistence type="predicted"/>